<dbReference type="Proteomes" id="UP001195914">
    <property type="component" value="Unassembled WGS sequence"/>
</dbReference>
<dbReference type="PANTHER" id="PTHR18929">
    <property type="entry name" value="PROTEIN DISULFIDE ISOMERASE"/>
    <property type="match status" value="1"/>
</dbReference>
<dbReference type="CDD" id="cd02995">
    <property type="entry name" value="PDI_a_PDI_a'_C"/>
    <property type="match status" value="1"/>
</dbReference>
<dbReference type="InterPro" id="IPR036249">
    <property type="entry name" value="Thioredoxin-like_sf"/>
</dbReference>
<gene>
    <name evidence="3" type="ORF">X943_001303</name>
</gene>
<dbReference type="PANTHER" id="PTHR18929:SF219">
    <property type="entry name" value="THIOREDOXIN"/>
    <property type="match status" value="1"/>
</dbReference>
<accession>A0AAD9GFB3</accession>
<organism evidence="3 4">
    <name type="scientific">Babesia divergens</name>
    <dbReference type="NCBI Taxonomy" id="32595"/>
    <lineage>
        <taxon>Eukaryota</taxon>
        <taxon>Sar</taxon>
        <taxon>Alveolata</taxon>
        <taxon>Apicomplexa</taxon>
        <taxon>Aconoidasida</taxon>
        <taxon>Piroplasmida</taxon>
        <taxon>Babesiidae</taxon>
        <taxon>Babesia</taxon>
    </lineage>
</organism>
<evidence type="ECO:0000313" key="3">
    <source>
        <dbReference type="EMBL" id="KAK1937362.1"/>
    </source>
</evidence>
<evidence type="ECO:0000313" key="4">
    <source>
        <dbReference type="Proteomes" id="UP001195914"/>
    </source>
</evidence>
<reference evidence="3" key="2">
    <citation type="submission" date="2021-05" db="EMBL/GenBank/DDBJ databases">
        <authorList>
            <person name="Pain A."/>
        </authorList>
    </citation>
    <scope>NUCLEOTIDE SEQUENCE</scope>
    <source>
        <strain evidence="3">1802A</strain>
    </source>
</reference>
<dbReference type="Gene3D" id="3.40.30.10">
    <property type="entry name" value="Glutaredoxin"/>
    <property type="match status" value="2"/>
</dbReference>
<dbReference type="GO" id="GO:0006457">
    <property type="term" value="P:protein folding"/>
    <property type="evidence" value="ECO:0007669"/>
    <property type="project" value="TreeGrafter"/>
</dbReference>
<sequence length="530" mass="60842">MTVRNIAAAAAALFFTAASLLNFASGYLMIPDPPLATPLTEETYEDFLRSEDKVGIVFQYPSSPVLGAINITEFAIVTKILENNPKCKLGIYQVNLTMSSSAEAMKPSLSYMRNGEVISFTGNVGKIAEVLGWITKERICEMRLSNKEMTRYYVKSLEQGYVHTYLLLNHGVYTDKIVKQVYDTVLGTGLRVPFMVADDEEIIKYVLKLYRLREDAVEQNAVLVARNIATLNSMQFYLQPLDDKSKLRSFLLQEMIPPVHGTNSYMLDELFTMDKILVYIYTKNEDLESCIDVKWLNKFARKHNDRFLFIHSKGDETVEQRLNQLLAIDADYVDTAVRAFQLHRERSEFVKYKPLDMKDGFLSQAKLMNFVSDLRKGRIRHFVKSEPAVPEHIDVGRVKTIVGEDFNHRVMESDEDVLILFYSPWCGHCHHAKRVFRELGRRVHGIDSLVVAMFDAFNNEVESMSFSTYPVIMLYPHGAKNEPVTFHGDIAIEPLAEFLQRECRKRYVNSSSILNRGLSEEQLFEKHTEL</sequence>
<comment type="similarity">
    <text evidence="1">Belongs to the protein disulfide isomerase family.</text>
</comment>
<dbReference type="SUPFAM" id="SSF52833">
    <property type="entry name" value="Thioredoxin-like"/>
    <property type="match status" value="1"/>
</dbReference>
<protein>
    <recommendedName>
        <fullName evidence="2">Thioredoxin domain-containing protein</fullName>
    </recommendedName>
</protein>
<dbReference type="GO" id="GO:0034976">
    <property type="term" value="P:response to endoplasmic reticulum stress"/>
    <property type="evidence" value="ECO:0007669"/>
    <property type="project" value="TreeGrafter"/>
</dbReference>
<dbReference type="EMBL" id="JAHBMH010000033">
    <property type="protein sequence ID" value="KAK1937362.1"/>
    <property type="molecule type" value="Genomic_DNA"/>
</dbReference>
<proteinExistence type="inferred from homology"/>
<feature type="domain" description="Thioredoxin" evidence="2">
    <location>
        <begin position="398"/>
        <end position="499"/>
    </location>
</feature>
<evidence type="ECO:0000259" key="2">
    <source>
        <dbReference type="Pfam" id="PF00085"/>
    </source>
</evidence>
<dbReference type="GO" id="GO:0005783">
    <property type="term" value="C:endoplasmic reticulum"/>
    <property type="evidence" value="ECO:0007669"/>
    <property type="project" value="TreeGrafter"/>
</dbReference>
<dbReference type="InterPro" id="IPR013766">
    <property type="entry name" value="Thioredoxin_domain"/>
</dbReference>
<reference evidence="3" key="1">
    <citation type="journal article" date="2014" name="Nucleic Acids Res.">
        <title>The evolutionary dynamics of variant antigen genes in Babesia reveal a history of genomic innovation underlying host-parasite interaction.</title>
        <authorList>
            <person name="Jackson A.P."/>
            <person name="Otto T.D."/>
            <person name="Darby A."/>
            <person name="Ramaprasad A."/>
            <person name="Xia D."/>
            <person name="Echaide I.E."/>
            <person name="Farber M."/>
            <person name="Gahlot S."/>
            <person name="Gamble J."/>
            <person name="Gupta D."/>
            <person name="Gupta Y."/>
            <person name="Jackson L."/>
            <person name="Malandrin L."/>
            <person name="Malas T.B."/>
            <person name="Moussa E."/>
            <person name="Nair M."/>
            <person name="Reid A.J."/>
            <person name="Sanders M."/>
            <person name="Sharma J."/>
            <person name="Tracey A."/>
            <person name="Quail M.A."/>
            <person name="Weir W."/>
            <person name="Wastling J.M."/>
            <person name="Hall N."/>
            <person name="Willadsen P."/>
            <person name="Lingelbach K."/>
            <person name="Shiels B."/>
            <person name="Tait A."/>
            <person name="Berriman M."/>
            <person name="Allred D.R."/>
            <person name="Pain A."/>
        </authorList>
    </citation>
    <scope>NUCLEOTIDE SEQUENCE</scope>
    <source>
        <strain evidence="3">1802A</strain>
    </source>
</reference>
<dbReference type="GO" id="GO:0003756">
    <property type="term" value="F:protein disulfide isomerase activity"/>
    <property type="evidence" value="ECO:0007669"/>
    <property type="project" value="TreeGrafter"/>
</dbReference>
<name>A0AAD9GFB3_BABDI</name>
<evidence type="ECO:0000256" key="1">
    <source>
        <dbReference type="ARBA" id="ARBA00006347"/>
    </source>
</evidence>
<dbReference type="AlphaFoldDB" id="A0AAD9GFB3"/>
<dbReference type="Pfam" id="PF00085">
    <property type="entry name" value="Thioredoxin"/>
    <property type="match status" value="1"/>
</dbReference>
<comment type="caution">
    <text evidence="3">The sequence shown here is derived from an EMBL/GenBank/DDBJ whole genome shotgun (WGS) entry which is preliminary data.</text>
</comment>
<keyword evidence="4" id="KW-1185">Reference proteome</keyword>